<feature type="region of interest" description="Disordered" evidence="12">
    <location>
        <begin position="145"/>
        <end position="167"/>
    </location>
</feature>
<evidence type="ECO:0000313" key="14">
    <source>
        <dbReference type="Proteomes" id="UP000290572"/>
    </source>
</evidence>
<sequence>MKTQRKKGLCPPPATTLSCPFYQRILKFRALCFLRQRGTDLRRFALEFSGAAERLGYNDGALKDLFNSVLDEPLYWWRMRELDHLMFGEFVDFLASSPVKEAAVAADVAAMPPEVLVPAPLVVAVETAASPVVAVEAAAPLEAADNAAAPHSRKQRRRKKTSSSLQVSEVVPELTADRGVVLALTKLLALPAPPRLLALPVPSRLLALPVPSWLLALPAPSKVLAPPKLDPPDAALSAHDPSDAAVSAHDPPDAALSAHDPSNAALSAHDPPDAAVSAHDRPDAAVPARYSPEVAMAAPALELCTCPVTARVVVKITIRSITSPSEQWMRGSVVECSRSLAVGHQYTSLGTQPILCSSIPGLVPKQLRFCRNYLEIMPSVAEGVKIGIQECQHQFRGRRWNCTTINDNLAIFGPVLDKATRESAFVHAIASAGVAFAVTRACSEGSVTICGCDTRRKGPPGEGWKWGGCSEDVEFGSMSITDHMYLKCKCHGLSGSCEVKTCWWSQPDFRVIGDYMKDKYDSASEMVVEKHRESRGWVETLRPKYTFFKPPTETDLVYYESSPNFCEPNPETGSFGTRDRICNLTSHGIDGCDLLCCGRGHNTRTEKRKEKCHCIFHWCCYVSCQECTRVYDVHTCK</sequence>
<evidence type="ECO:0000313" key="13">
    <source>
        <dbReference type="EMBL" id="RXN27733.1"/>
    </source>
</evidence>
<organism evidence="13 14">
    <name type="scientific">Labeo rohita</name>
    <name type="common">Indian major carp</name>
    <name type="synonym">Cyprinus rohita</name>
    <dbReference type="NCBI Taxonomy" id="84645"/>
    <lineage>
        <taxon>Eukaryota</taxon>
        <taxon>Metazoa</taxon>
        <taxon>Chordata</taxon>
        <taxon>Craniata</taxon>
        <taxon>Vertebrata</taxon>
        <taxon>Euteleostomi</taxon>
        <taxon>Actinopterygii</taxon>
        <taxon>Neopterygii</taxon>
        <taxon>Teleostei</taxon>
        <taxon>Ostariophysi</taxon>
        <taxon>Cypriniformes</taxon>
        <taxon>Cyprinidae</taxon>
        <taxon>Labeoninae</taxon>
        <taxon>Labeonini</taxon>
        <taxon>Labeo</taxon>
    </lineage>
</organism>
<keyword evidence="10" id="KW-0449">Lipoprotein</keyword>
<keyword evidence="4" id="KW-0964">Secreted</keyword>
<evidence type="ECO:0000256" key="4">
    <source>
        <dbReference type="ARBA" id="ARBA00022525"/>
    </source>
</evidence>
<dbReference type="EMBL" id="QBIY01011962">
    <property type="protein sequence ID" value="RXN27733.1"/>
    <property type="molecule type" value="Genomic_DNA"/>
</dbReference>
<dbReference type="CDD" id="cd19335">
    <property type="entry name" value="Wnt_Wnt3_Wnt3a"/>
    <property type="match status" value="1"/>
</dbReference>
<evidence type="ECO:0000256" key="7">
    <source>
        <dbReference type="ARBA" id="ARBA00022729"/>
    </source>
</evidence>
<feature type="compositionally biased region" description="Low complexity" evidence="12">
    <location>
        <begin position="228"/>
        <end position="238"/>
    </location>
</feature>
<evidence type="ECO:0000256" key="8">
    <source>
        <dbReference type="ARBA" id="ARBA00023157"/>
    </source>
</evidence>
<dbReference type="InterPro" id="IPR005817">
    <property type="entry name" value="Wnt"/>
</dbReference>
<keyword evidence="7" id="KW-0732">Signal</keyword>
<dbReference type="STRING" id="84645.A0A498N6A7"/>
<dbReference type="PANTHER" id="PTHR12027">
    <property type="entry name" value="WNT RELATED"/>
    <property type="match status" value="1"/>
</dbReference>
<reference evidence="13 14" key="1">
    <citation type="submission" date="2018-03" db="EMBL/GenBank/DDBJ databases">
        <title>Draft genome sequence of Rohu Carp (Labeo rohita).</title>
        <authorList>
            <person name="Das P."/>
            <person name="Kushwaha B."/>
            <person name="Joshi C.G."/>
            <person name="Kumar D."/>
            <person name="Nagpure N.S."/>
            <person name="Sahoo L."/>
            <person name="Das S.P."/>
            <person name="Bit A."/>
            <person name="Patnaik S."/>
            <person name="Meher P.K."/>
            <person name="Jayasankar P."/>
            <person name="Koringa P.G."/>
            <person name="Patel N.V."/>
            <person name="Hinsu A.T."/>
            <person name="Kumar R."/>
            <person name="Pandey M."/>
            <person name="Agarwal S."/>
            <person name="Srivastava S."/>
            <person name="Singh M."/>
            <person name="Iquebal M.A."/>
            <person name="Jaiswal S."/>
            <person name="Angadi U.B."/>
            <person name="Kumar N."/>
            <person name="Raza M."/>
            <person name="Shah T.M."/>
            <person name="Rai A."/>
            <person name="Jena J.K."/>
        </authorList>
    </citation>
    <scope>NUCLEOTIDE SEQUENCE [LARGE SCALE GENOMIC DNA]</scope>
    <source>
        <strain evidence="13">DASCIFA01</strain>
        <tissue evidence="13">Testis</tissue>
    </source>
</reference>
<evidence type="ECO:0000256" key="9">
    <source>
        <dbReference type="ARBA" id="ARBA00023180"/>
    </source>
</evidence>
<evidence type="ECO:0000256" key="3">
    <source>
        <dbReference type="ARBA" id="ARBA00022473"/>
    </source>
</evidence>
<dbReference type="GO" id="GO:0005615">
    <property type="term" value="C:extracellular space"/>
    <property type="evidence" value="ECO:0007669"/>
    <property type="project" value="TreeGrafter"/>
</dbReference>
<evidence type="ECO:0000256" key="11">
    <source>
        <dbReference type="RuleBase" id="RU003500"/>
    </source>
</evidence>
<dbReference type="PROSITE" id="PS51257">
    <property type="entry name" value="PROKAR_LIPOPROTEIN"/>
    <property type="match status" value="1"/>
</dbReference>
<dbReference type="FunFam" id="3.30.2460.20:FF:000001">
    <property type="entry name" value="Wnt homolog"/>
    <property type="match status" value="1"/>
</dbReference>
<dbReference type="GO" id="GO:0045165">
    <property type="term" value="P:cell fate commitment"/>
    <property type="evidence" value="ECO:0007669"/>
    <property type="project" value="TreeGrafter"/>
</dbReference>
<keyword evidence="9" id="KW-0325">Glycoprotein</keyword>
<name>A0A498N6A7_LABRO</name>
<dbReference type="Proteomes" id="UP000290572">
    <property type="component" value="Unassembled WGS sequence"/>
</dbReference>
<keyword evidence="6 11" id="KW-0879">Wnt signaling pathway</keyword>
<dbReference type="PROSITE" id="PS00246">
    <property type="entry name" value="WNT1"/>
    <property type="match status" value="1"/>
</dbReference>
<dbReference type="GO" id="GO:0060070">
    <property type="term" value="P:canonical Wnt signaling pathway"/>
    <property type="evidence" value="ECO:0007669"/>
    <property type="project" value="UniProtKB-ARBA"/>
</dbReference>
<dbReference type="GO" id="GO:0030182">
    <property type="term" value="P:neuron differentiation"/>
    <property type="evidence" value="ECO:0007669"/>
    <property type="project" value="TreeGrafter"/>
</dbReference>
<keyword evidence="8" id="KW-1015">Disulfide bond</keyword>
<dbReference type="Pfam" id="PF00110">
    <property type="entry name" value="wnt"/>
    <property type="match status" value="1"/>
</dbReference>
<dbReference type="AlphaFoldDB" id="A0A498N6A7"/>
<comment type="function">
    <text evidence="11">Ligand for members of the frizzled family of seven transmembrane receptors.</text>
</comment>
<dbReference type="GO" id="GO:0048513">
    <property type="term" value="P:animal organ development"/>
    <property type="evidence" value="ECO:0007669"/>
    <property type="project" value="UniProtKB-ARBA"/>
</dbReference>
<keyword evidence="3 11" id="KW-0217">Developmental protein</keyword>
<comment type="subcellular location">
    <subcellularLocation>
        <location evidence="1 11">Secreted</location>
        <location evidence="1 11">Extracellular space</location>
        <location evidence="1 11">Extracellular matrix</location>
    </subcellularLocation>
</comment>
<keyword evidence="14" id="KW-1185">Reference proteome</keyword>
<proteinExistence type="inferred from homology"/>
<dbReference type="InterPro" id="IPR009141">
    <property type="entry name" value="Wnt3"/>
</dbReference>
<dbReference type="GO" id="GO:0010468">
    <property type="term" value="P:regulation of gene expression"/>
    <property type="evidence" value="ECO:0007669"/>
    <property type="project" value="UniProtKB-ARBA"/>
</dbReference>
<accession>A0A498N6A7</accession>
<dbReference type="GO" id="GO:0005125">
    <property type="term" value="F:cytokine activity"/>
    <property type="evidence" value="ECO:0007669"/>
    <property type="project" value="TreeGrafter"/>
</dbReference>
<evidence type="ECO:0000256" key="6">
    <source>
        <dbReference type="ARBA" id="ARBA00022687"/>
    </source>
</evidence>
<evidence type="ECO:0000256" key="1">
    <source>
        <dbReference type="ARBA" id="ARBA00004498"/>
    </source>
</evidence>
<dbReference type="InterPro" id="IPR043158">
    <property type="entry name" value="Wnt_C"/>
</dbReference>
<keyword evidence="5" id="KW-0272">Extracellular matrix</keyword>
<dbReference type="PRINTS" id="PR01349">
    <property type="entry name" value="WNTPROTEIN"/>
</dbReference>
<evidence type="ECO:0000256" key="5">
    <source>
        <dbReference type="ARBA" id="ARBA00022530"/>
    </source>
</evidence>
<dbReference type="GO" id="GO:0010557">
    <property type="term" value="P:positive regulation of macromolecule biosynthetic process"/>
    <property type="evidence" value="ECO:0007669"/>
    <property type="project" value="UniProtKB-ARBA"/>
</dbReference>
<evidence type="ECO:0000256" key="12">
    <source>
        <dbReference type="SAM" id="MobiDB-lite"/>
    </source>
</evidence>
<evidence type="ECO:0000256" key="2">
    <source>
        <dbReference type="ARBA" id="ARBA00005683"/>
    </source>
</evidence>
<dbReference type="PANTHER" id="PTHR12027:SF88">
    <property type="entry name" value="PROTEIN WNT-3A"/>
    <property type="match status" value="1"/>
</dbReference>
<comment type="similarity">
    <text evidence="2 11">Belongs to the Wnt family.</text>
</comment>
<dbReference type="Gene3D" id="3.30.2460.20">
    <property type="match status" value="1"/>
</dbReference>
<feature type="compositionally biased region" description="Basic residues" evidence="12">
    <location>
        <begin position="151"/>
        <end position="161"/>
    </location>
</feature>
<dbReference type="GO" id="GO:0005109">
    <property type="term" value="F:frizzled binding"/>
    <property type="evidence" value="ECO:0007669"/>
    <property type="project" value="TreeGrafter"/>
</dbReference>
<evidence type="ECO:0000256" key="10">
    <source>
        <dbReference type="ARBA" id="ARBA00023288"/>
    </source>
</evidence>
<protein>
    <recommendedName>
        <fullName evidence="11">Protein Wnt</fullName>
    </recommendedName>
</protein>
<gene>
    <name evidence="13" type="ORF">ROHU_019742</name>
</gene>
<dbReference type="InterPro" id="IPR018161">
    <property type="entry name" value="Wnt_CS"/>
</dbReference>
<comment type="caution">
    <text evidence="13">The sequence shown here is derived from an EMBL/GenBank/DDBJ whole genome shotgun (WGS) entry which is preliminary data.</text>
</comment>
<feature type="region of interest" description="Disordered" evidence="12">
    <location>
        <begin position="228"/>
        <end position="283"/>
    </location>
</feature>
<dbReference type="SMART" id="SM00097">
    <property type="entry name" value="WNT1"/>
    <property type="match status" value="1"/>
</dbReference>